<evidence type="ECO:0000256" key="3">
    <source>
        <dbReference type="SAM" id="Phobius"/>
    </source>
</evidence>
<feature type="domain" description="CCHC-type" evidence="4">
    <location>
        <begin position="471"/>
        <end position="486"/>
    </location>
</feature>
<keyword evidence="3" id="KW-0812">Transmembrane</keyword>
<evidence type="ECO:0000256" key="1">
    <source>
        <dbReference type="PROSITE-ProRule" id="PRU00047"/>
    </source>
</evidence>
<feature type="transmembrane region" description="Helical" evidence="3">
    <location>
        <begin position="1031"/>
        <end position="1051"/>
    </location>
</feature>
<dbReference type="Proteomes" id="UP000823674">
    <property type="component" value="Chromosome A02"/>
</dbReference>
<dbReference type="InterPro" id="IPR036875">
    <property type="entry name" value="Znf_CCHC_sf"/>
</dbReference>
<feature type="region of interest" description="Disordered" evidence="2">
    <location>
        <begin position="631"/>
        <end position="651"/>
    </location>
</feature>
<keyword evidence="1" id="KW-0479">Metal-binding</keyword>
<evidence type="ECO:0000256" key="2">
    <source>
        <dbReference type="SAM" id="MobiDB-lite"/>
    </source>
</evidence>
<comment type="caution">
    <text evidence="5">The sequence shown here is derived from an EMBL/GenBank/DDBJ whole genome shotgun (WGS) entry which is preliminary data.</text>
</comment>
<protein>
    <recommendedName>
        <fullName evidence="4">CCHC-type domain-containing protein</fullName>
    </recommendedName>
</protein>
<reference evidence="5 6" key="1">
    <citation type="submission" date="2021-03" db="EMBL/GenBank/DDBJ databases">
        <authorList>
            <person name="King G.J."/>
            <person name="Bancroft I."/>
            <person name="Baten A."/>
            <person name="Bloomfield J."/>
            <person name="Borpatragohain P."/>
            <person name="He Z."/>
            <person name="Irish N."/>
            <person name="Irwin J."/>
            <person name="Liu K."/>
            <person name="Mauleon R.P."/>
            <person name="Moore J."/>
            <person name="Morris R."/>
            <person name="Ostergaard L."/>
            <person name="Wang B."/>
            <person name="Wells R."/>
        </authorList>
    </citation>
    <scope>NUCLEOTIDE SEQUENCE [LARGE SCALE GENOMIC DNA]</scope>
    <source>
        <strain evidence="5">R-o-18</strain>
        <tissue evidence="5">Leaf</tissue>
    </source>
</reference>
<feature type="compositionally biased region" description="Basic and acidic residues" evidence="2">
    <location>
        <begin position="88"/>
        <end position="98"/>
    </location>
</feature>
<dbReference type="SMART" id="SM00343">
    <property type="entry name" value="ZnF_C2HC"/>
    <property type="match status" value="1"/>
</dbReference>
<organism evidence="5 6">
    <name type="scientific">Brassica rapa subsp. trilocularis</name>
    <dbReference type="NCBI Taxonomy" id="1813537"/>
    <lineage>
        <taxon>Eukaryota</taxon>
        <taxon>Viridiplantae</taxon>
        <taxon>Streptophyta</taxon>
        <taxon>Embryophyta</taxon>
        <taxon>Tracheophyta</taxon>
        <taxon>Spermatophyta</taxon>
        <taxon>Magnoliopsida</taxon>
        <taxon>eudicotyledons</taxon>
        <taxon>Gunneridae</taxon>
        <taxon>Pentapetalae</taxon>
        <taxon>rosids</taxon>
        <taxon>malvids</taxon>
        <taxon>Brassicales</taxon>
        <taxon>Brassicaceae</taxon>
        <taxon>Brassiceae</taxon>
        <taxon>Brassica</taxon>
    </lineage>
</organism>
<evidence type="ECO:0000259" key="4">
    <source>
        <dbReference type="PROSITE" id="PS50158"/>
    </source>
</evidence>
<proteinExistence type="predicted"/>
<keyword evidence="3" id="KW-1133">Transmembrane helix</keyword>
<feature type="region of interest" description="Disordered" evidence="2">
    <location>
        <begin position="84"/>
        <end position="134"/>
    </location>
</feature>
<keyword evidence="6" id="KW-1185">Reference proteome</keyword>
<evidence type="ECO:0000313" key="5">
    <source>
        <dbReference type="EMBL" id="KAG5410529.1"/>
    </source>
</evidence>
<keyword evidence="1" id="KW-0862">Zinc</keyword>
<feature type="compositionally biased region" description="Basic and acidic residues" evidence="2">
    <location>
        <begin position="326"/>
        <end position="353"/>
    </location>
</feature>
<dbReference type="PROSITE" id="PS50158">
    <property type="entry name" value="ZF_CCHC"/>
    <property type="match status" value="1"/>
</dbReference>
<dbReference type="Gene3D" id="4.10.60.10">
    <property type="entry name" value="Zinc finger, CCHC-type"/>
    <property type="match status" value="1"/>
</dbReference>
<feature type="region of interest" description="Disordered" evidence="2">
    <location>
        <begin position="314"/>
        <end position="425"/>
    </location>
</feature>
<feature type="compositionally biased region" description="Polar residues" evidence="2">
    <location>
        <begin position="195"/>
        <end position="204"/>
    </location>
</feature>
<dbReference type="EMBL" id="JADBGQ010000002">
    <property type="protein sequence ID" value="KAG5410529.1"/>
    <property type="molecule type" value="Genomic_DNA"/>
</dbReference>
<dbReference type="InterPro" id="IPR001878">
    <property type="entry name" value="Znf_CCHC"/>
</dbReference>
<evidence type="ECO:0000313" key="6">
    <source>
        <dbReference type="Proteomes" id="UP000823674"/>
    </source>
</evidence>
<keyword evidence="3" id="KW-0472">Membrane</keyword>
<feature type="region of interest" description="Disordered" evidence="2">
    <location>
        <begin position="192"/>
        <end position="217"/>
    </location>
</feature>
<feature type="region of interest" description="Disordered" evidence="2">
    <location>
        <begin position="443"/>
        <end position="466"/>
    </location>
</feature>
<dbReference type="SUPFAM" id="SSF57756">
    <property type="entry name" value="Retrovirus zinc finger-like domains"/>
    <property type="match status" value="1"/>
</dbReference>
<name>A0ABQ7NI58_BRACM</name>
<feature type="compositionally biased region" description="Polar residues" evidence="2">
    <location>
        <begin position="444"/>
        <end position="466"/>
    </location>
</feature>
<accession>A0ABQ7NI58</accession>
<feature type="transmembrane region" description="Helical" evidence="3">
    <location>
        <begin position="37"/>
        <end position="54"/>
    </location>
</feature>
<sequence length="1052" mass="120367">MNLDVPRHQSFPTKLSRLKRIITFLIFGQASHLRPNGYFLLFLILFLISSIVLLKDRRDAMEYYSEEEDSFDSSQCSDIDETDQAWSSKEDGCERSCSADEYSSSEYGDDPGEESPEPKPPDHSQGNTRFYKKGGCRENKSWSIDTDSEISMGEEDECDPYPTQACNRLKKALKPASYGVTSYIVSVQPKPLSARKTQSTTAATKRQDRTGRGSIPDYLVFSGSSKDPEVYLKWEDDMKQWLRAKSIPKEEKLSYALDMLIGKAYTWWKQEDAQTYYSNPVLDWGDLKARMYKEFVRKFRASNKILTRPMYQENQWSSMSTPKARPAADKRHAHSPDPRKSLSTSKKADEVKKLSPAKKYQGWTSTTKKHHHQATSRKEVSNLKPESASMPMSSHGLKPKKVTSSVPTLHKGAMRSSQTEKFQERPIPTLLMGSQRIQEVCQRSKGTLNQQENIRSQGKSSNSKNLTDQTCYRCHRRGHFAAVCPSKKLKETSLGEKTEISKISDSLIQSDLLVSNACIMHLSMPKGVNTGPKEHESIEEEPPGEILEMDQNKAQDITQHMFPKEINSEASILPNPTSTTPGLETQKKFTAQRQRTPVLVLGTSLDLNKRTDSLVPLKLSNSGFMHLSLPKSFDPGIRQGDGRPSHGKRLKENQGKHLTCPRNVEGDARSIKSKQAAKEQNILQLAKTIWVNLNFTCLIYKFSNPDIIHLFPAKSVEFISGTEAKHHIDDQRKEITKCLHAKRKQEVVLSNLLILDVPEDKIPPSRVPDQNRGVASSFLLREEPSDDMRSVKTVCLTNQEEFGNETNFHAFNTQQGVRNNWNHLQSYSYQEDMNFTNPRFSNPSICEYPSLEVVSSPKKKRSDPKQNVYFKIDLLSSQQAQEEEKRPGKSQDTIILPEPVKPSNLWNDWTINWSNCFQTELNQPGRILHDPRLPEYTSNRPEEPPLIFPYTSKHRISRIFIYNNLPYRYVFPKRSSEDQQLYCFDYCLLNTFRMNLDVPRHQSFPTKLSRLKIIITFLIFGQASHLRPNGYFLLFLILFLISSIVLLFLSII</sequence>
<keyword evidence="1" id="KW-0863">Zinc-finger</keyword>
<feature type="compositionally biased region" description="Basic and acidic residues" evidence="2">
    <location>
        <begin position="640"/>
        <end position="651"/>
    </location>
</feature>
<gene>
    <name evidence="5" type="primary">A02g506040.1_BraROA</name>
    <name evidence="5" type="ORF">IGI04_006848</name>
</gene>